<protein>
    <submittedName>
        <fullName evidence="2">Uncharacterized protein</fullName>
    </submittedName>
</protein>
<feature type="region of interest" description="Disordered" evidence="1">
    <location>
        <begin position="1"/>
        <end position="26"/>
    </location>
</feature>
<gene>
    <name evidence="2" type="ORF">ACAOBT_LOCUS4105</name>
</gene>
<comment type="caution">
    <text evidence="2">The sequence shown here is derived from an EMBL/GenBank/DDBJ whole genome shotgun (WGS) entry which is preliminary data.</text>
</comment>
<evidence type="ECO:0000313" key="2">
    <source>
        <dbReference type="EMBL" id="CAH1961335.1"/>
    </source>
</evidence>
<dbReference type="EMBL" id="CAKOFQ010006694">
    <property type="protein sequence ID" value="CAH1961335.1"/>
    <property type="molecule type" value="Genomic_DNA"/>
</dbReference>
<reference evidence="2" key="1">
    <citation type="submission" date="2022-03" db="EMBL/GenBank/DDBJ databases">
        <authorList>
            <person name="Sayadi A."/>
        </authorList>
    </citation>
    <scope>NUCLEOTIDE SEQUENCE</scope>
</reference>
<dbReference type="AlphaFoldDB" id="A0A9P0JXL0"/>
<evidence type="ECO:0000256" key="1">
    <source>
        <dbReference type="SAM" id="MobiDB-lite"/>
    </source>
</evidence>
<accession>A0A9P0JXL0</accession>
<evidence type="ECO:0000313" key="3">
    <source>
        <dbReference type="Proteomes" id="UP001152888"/>
    </source>
</evidence>
<feature type="compositionally biased region" description="Polar residues" evidence="1">
    <location>
        <begin position="7"/>
        <end position="26"/>
    </location>
</feature>
<organism evidence="2 3">
    <name type="scientific">Acanthoscelides obtectus</name>
    <name type="common">Bean weevil</name>
    <name type="synonym">Bruchus obtectus</name>
    <dbReference type="NCBI Taxonomy" id="200917"/>
    <lineage>
        <taxon>Eukaryota</taxon>
        <taxon>Metazoa</taxon>
        <taxon>Ecdysozoa</taxon>
        <taxon>Arthropoda</taxon>
        <taxon>Hexapoda</taxon>
        <taxon>Insecta</taxon>
        <taxon>Pterygota</taxon>
        <taxon>Neoptera</taxon>
        <taxon>Endopterygota</taxon>
        <taxon>Coleoptera</taxon>
        <taxon>Polyphaga</taxon>
        <taxon>Cucujiformia</taxon>
        <taxon>Chrysomeloidea</taxon>
        <taxon>Chrysomelidae</taxon>
        <taxon>Bruchinae</taxon>
        <taxon>Bruchini</taxon>
        <taxon>Acanthoscelides</taxon>
    </lineage>
</organism>
<sequence>MLRERTPTSTTSWNNSGHVAQDTNTSQPFTSCWRISSRVYGNHYDCTSTFFGEARPYTFTLCFRGYASLL</sequence>
<dbReference type="Proteomes" id="UP001152888">
    <property type="component" value="Unassembled WGS sequence"/>
</dbReference>
<proteinExistence type="predicted"/>
<keyword evidence="3" id="KW-1185">Reference proteome</keyword>
<name>A0A9P0JXL0_ACAOB</name>